<sequence>MFFEPIFCCLGCLCLRRRRAGSTVSNRLIEEQPINEDLEGGEPPRVIELPDDDAVEPDVQQDITQQDGGMSSFPPLEEGSGVDTPSDDTPQQNNPEQGFEPGSHSTATIEFPPYNDPMEENMDVSTHTPSDGTSQQDSETGSHSTARTESSAHSDPTEENQKVANSLDGVPQINDTEIVRDQNSTDSQCHHESRPLFSPEAIAVLEAAGEMLVRKKLLPKYLDDQSKDNNANAVP</sequence>
<comment type="caution">
    <text evidence="2">The sequence shown here is derived from an EMBL/GenBank/DDBJ whole genome shotgun (WGS) entry which is preliminary data.</text>
</comment>
<reference evidence="3" key="1">
    <citation type="journal article" date="2020" name="BMC Genomics">
        <title>Correction to: Identification and distribution of gene clusters required for synthesis of sphingolipid metabolism inhibitors in diverse species of the filamentous fungus Fusarium.</title>
        <authorList>
            <person name="Kim H.S."/>
            <person name="Lohmar J.M."/>
            <person name="Busman M."/>
            <person name="Brown D.W."/>
            <person name="Naumann T.A."/>
            <person name="Divon H.H."/>
            <person name="Lysoe E."/>
            <person name="Uhlig S."/>
            <person name="Proctor R.H."/>
        </authorList>
    </citation>
    <scope>NUCLEOTIDE SEQUENCE [LARGE SCALE GENOMIC DNA]</scope>
    <source>
        <strain evidence="3">NRRL 25331</strain>
    </source>
</reference>
<reference evidence="2 3" key="2">
    <citation type="submission" date="2020-05" db="EMBL/GenBank/DDBJ databases">
        <title>Identification and distribution of gene clusters putatively required for synthesis of sphingolipid metabolism inhibitors in phylogenetically diverse species of the filamentous fungus Fusarium.</title>
        <authorList>
            <person name="Kim H.-S."/>
            <person name="Busman M."/>
            <person name="Brown D.W."/>
            <person name="Divon H."/>
            <person name="Uhlig S."/>
            <person name="Proctor R.H."/>
        </authorList>
    </citation>
    <scope>NUCLEOTIDE SEQUENCE [LARGE SCALE GENOMIC DNA]</scope>
    <source>
        <strain evidence="2 3">NRRL 25331</strain>
    </source>
</reference>
<dbReference type="EMBL" id="JAAQPE010000151">
    <property type="protein sequence ID" value="KAF5682976.1"/>
    <property type="molecule type" value="Genomic_DNA"/>
</dbReference>
<evidence type="ECO:0000313" key="3">
    <source>
        <dbReference type="Proteomes" id="UP000572754"/>
    </source>
</evidence>
<gene>
    <name evidence="2" type="ORF">FCIRC_4696</name>
</gene>
<evidence type="ECO:0000256" key="1">
    <source>
        <dbReference type="SAM" id="MobiDB-lite"/>
    </source>
</evidence>
<feature type="compositionally biased region" description="Polar residues" evidence="1">
    <location>
        <begin position="123"/>
        <end position="149"/>
    </location>
</feature>
<keyword evidence="3" id="KW-1185">Reference proteome</keyword>
<feature type="compositionally biased region" description="Basic and acidic residues" evidence="1">
    <location>
        <begin position="150"/>
        <end position="161"/>
    </location>
</feature>
<accession>A0A8H5U5B1</accession>
<feature type="region of interest" description="Disordered" evidence="1">
    <location>
        <begin position="32"/>
        <end position="194"/>
    </location>
</feature>
<dbReference type="Proteomes" id="UP000572754">
    <property type="component" value="Unassembled WGS sequence"/>
</dbReference>
<feature type="compositionally biased region" description="Polar residues" evidence="1">
    <location>
        <begin position="87"/>
        <end position="96"/>
    </location>
</feature>
<evidence type="ECO:0000313" key="2">
    <source>
        <dbReference type="EMBL" id="KAF5682976.1"/>
    </source>
</evidence>
<name>A0A8H5U5B1_FUSCI</name>
<organism evidence="2 3">
    <name type="scientific">Fusarium circinatum</name>
    <name type="common">Pitch canker fungus</name>
    <name type="synonym">Gibberella circinata</name>
    <dbReference type="NCBI Taxonomy" id="48490"/>
    <lineage>
        <taxon>Eukaryota</taxon>
        <taxon>Fungi</taxon>
        <taxon>Dikarya</taxon>
        <taxon>Ascomycota</taxon>
        <taxon>Pezizomycotina</taxon>
        <taxon>Sordariomycetes</taxon>
        <taxon>Hypocreomycetidae</taxon>
        <taxon>Hypocreales</taxon>
        <taxon>Nectriaceae</taxon>
        <taxon>Fusarium</taxon>
        <taxon>Fusarium fujikuroi species complex</taxon>
    </lineage>
</organism>
<protein>
    <submittedName>
        <fullName evidence="2">Uncharacterized protein</fullName>
    </submittedName>
</protein>
<dbReference type="AlphaFoldDB" id="A0A8H5U5B1"/>
<proteinExistence type="predicted"/>